<keyword evidence="5" id="KW-1185">Reference proteome</keyword>
<dbReference type="Proteomes" id="UP001489509">
    <property type="component" value="Unassembled WGS sequence"/>
</dbReference>
<dbReference type="CDD" id="cd08187">
    <property type="entry name" value="BDH"/>
    <property type="match status" value="1"/>
</dbReference>
<accession>A0ABV1DWG6</accession>
<evidence type="ECO:0000259" key="3">
    <source>
        <dbReference type="Pfam" id="PF25137"/>
    </source>
</evidence>
<comment type="caution">
    <text evidence="4">The sequence shown here is derived from an EMBL/GenBank/DDBJ whole genome shotgun (WGS) entry which is preliminary data.</text>
</comment>
<gene>
    <name evidence="4" type="ORF">WMO26_00990</name>
</gene>
<dbReference type="InterPro" id="IPR001670">
    <property type="entry name" value="ADH_Fe/GldA"/>
</dbReference>
<dbReference type="Gene3D" id="1.20.1090.10">
    <property type="entry name" value="Dehydroquinate synthase-like - alpha domain"/>
    <property type="match status" value="1"/>
</dbReference>
<feature type="domain" description="Fe-containing alcohol dehydrogenase-like C-terminal" evidence="3">
    <location>
        <begin position="195"/>
        <end position="388"/>
    </location>
</feature>
<dbReference type="InterPro" id="IPR044731">
    <property type="entry name" value="BDH-like"/>
</dbReference>
<dbReference type="SUPFAM" id="SSF56796">
    <property type="entry name" value="Dehydroquinate synthase-like"/>
    <property type="match status" value="1"/>
</dbReference>
<dbReference type="Gene3D" id="3.40.50.1970">
    <property type="match status" value="1"/>
</dbReference>
<evidence type="ECO:0000313" key="5">
    <source>
        <dbReference type="Proteomes" id="UP001489509"/>
    </source>
</evidence>
<dbReference type="EC" id="1.1.1.-" evidence="4"/>
<dbReference type="GO" id="GO:0016491">
    <property type="term" value="F:oxidoreductase activity"/>
    <property type="evidence" value="ECO:0007669"/>
    <property type="project" value="UniProtKB-KW"/>
</dbReference>
<evidence type="ECO:0000313" key="4">
    <source>
        <dbReference type="EMBL" id="MEQ2439396.1"/>
    </source>
</evidence>
<dbReference type="RefSeq" id="WP_349217672.1">
    <property type="nucleotide sequence ID" value="NZ_JBBMFD010000001.1"/>
</dbReference>
<dbReference type="Pfam" id="PF00465">
    <property type="entry name" value="Fe-ADH"/>
    <property type="match status" value="1"/>
</dbReference>
<dbReference type="PANTHER" id="PTHR43633">
    <property type="entry name" value="ALCOHOL DEHYDROGENASE YQHD"/>
    <property type="match status" value="1"/>
</dbReference>
<dbReference type="EMBL" id="JBBMFD010000001">
    <property type="protein sequence ID" value="MEQ2439396.1"/>
    <property type="molecule type" value="Genomic_DNA"/>
</dbReference>
<dbReference type="InterPro" id="IPR056798">
    <property type="entry name" value="ADH_Fe_C"/>
</dbReference>
<proteinExistence type="predicted"/>
<dbReference type="PANTHER" id="PTHR43633:SF1">
    <property type="entry name" value="ALCOHOL DEHYDROGENASE YQHD"/>
    <property type="match status" value="1"/>
</dbReference>
<organism evidence="4 5">
    <name type="scientific">Solibaculum intestinale</name>
    <dbReference type="NCBI Taxonomy" id="3133165"/>
    <lineage>
        <taxon>Bacteria</taxon>
        <taxon>Bacillati</taxon>
        <taxon>Bacillota</taxon>
        <taxon>Clostridia</taxon>
        <taxon>Eubacteriales</taxon>
        <taxon>Oscillospiraceae</taxon>
        <taxon>Solibaculum</taxon>
    </lineage>
</organism>
<name>A0ABV1DWG6_9FIRM</name>
<protein>
    <submittedName>
        <fullName evidence="4">Iron-containing alcohol dehydrogenase</fullName>
        <ecNumber evidence="4">1.1.1.-</ecNumber>
    </submittedName>
</protein>
<sequence length="392" mass="43663">MLGNFCYSNPTKLYFGEDALHGLSEELKNYGKNVLLVYGGGSIKKNGIYEQVVEILKAAGKEIYEDAGVMPNPTVEKLYEGCRRAKEGHVDLILAVGGGSVCDYAKAVSVSTYCKEDPWEKYYLRMEDVDNKIIPVGCVLTMVGTGSEMNGGSVITNHEQKRKIGHVFGDNVFPKFSILNPTFTFTLPAYQMTAGFFDIMSHILEQYFSGEDDNTSDYIMEGLLRSLIHSSRIAVKNPTDYEARSNIMWTATWALNTLVAKGKTTDWMVHMIGQSIGAFTDATHGMTLSAVSIPYYRYILPYGLAKFKRYAVNVWDVTPEGKSDEEIAKEGLDRMEAYMKEIGLVMNIRELGVTNEMLDGIAEGSFIMDGGYKTLSHEEIVAILKESMRDGQ</sequence>
<feature type="domain" description="Alcohol dehydrogenase iron-type/glycerol dehydrogenase GldA" evidence="2">
    <location>
        <begin position="10"/>
        <end position="181"/>
    </location>
</feature>
<evidence type="ECO:0000256" key="1">
    <source>
        <dbReference type="ARBA" id="ARBA00023002"/>
    </source>
</evidence>
<reference evidence="4 5" key="1">
    <citation type="submission" date="2024-03" db="EMBL/GenBank/DDBJ databases">
        <title>Human intestinal bacterial collection.</title>
        <authorList>
            <person name="Pauvert C."/>
            <person name="Hitch T.C.A."/>
            <person name="Clavel T."/>
        </authorList>
    </citation>
    <scope>NUCLEOTIDE SEQUENCE [LARGE SCALE GENOMIC DNA]</scope>
    <source>
        <strain evidence="4 5">CLA-JM-H44</strain>
    </source>
</reference>
<dbReference type="Pfam" id="PF25137">
    <property type="entry name" value="ADH_Fe_C"/>
    <property type="match status" value="1"/>
</dbReference>
<evidence type="ECO:0000259" key="2">
    <source>
        <dbReference type="Pfam" id="PF00465"/>
    </source>
</evidence>
<keyword evidence="1 4" id="KW-0560">Oxidoreductase</keyword>